<feature type="signal peptide" evidence="1">
    <location>
        <begin position="1"/>
        <end position="26"/>
    </location>
</feature>
<comment type="caution">
    <text evidence="2">The sequence shown here is derived from an EMBL/GenBank/DDBJ whole genome shotgun (WGS) entry which is preliminary data.</text>
</comment>
<reference evidence="2 3" key="1">
    <citation type="journal article" date="2019" name="Sci. Rep.">
        <title>Orb-weaving spider Araneus ventricosus genome elucidates the spidroin gene catalogue.</title>
        <authorList>
            <person name="Kono N."/>
            <person name="Nakamura H."/>
            <person name="Ohtoshi R."/>
            <person name="Moran D.A.P."/>
            <person name="Shinohara A."/>
            <person name="Yoshida Y."/>
            <person name="Fujiwara M."/>
            <person name="Mori M."/>
            <person name="Tomita M."/>
            <person name="Arakawa K."/>
        </authorList>
    </citation>
    <scope>NUCLEOTIDE SEQUENCE [LARGE SCALE GENOMIC DNA]</scope>
</reference>
<name>A0A4Y2LMH8_ARAVE</name>
<organism evidence="2 3">
    <name type="scientific">Araneus ventricosus</name>
    <name type="common">Orbweaver spider</name>
    <name type="synonym">Epeira ventricosa</name>
    <dbReference type="NCBI Taxonomy" id="182803"/>
    <lineage>
        <taxon>Eukaryota</taxon>
        <taxon>Metazoa</taxon>
        <taxon>Ecdysozoa</taxon>
        <taxon>Arthropoda</taxon>
        <taxon>Chelicerata</taxon>
        <taxon>Arachnida</taxon>
        <taxon>Araneae</taxon>
        <taxon>Araneomorphae</taxon>
        <taxon>Entelegynae</taxon>
        <taxon>Araneoidea</taxon>
        <taxon>Araneidae</taxon>
        <taxon>Araneus</taxon>
    </lineage>
</organism>
<keyword evidence="3" id="KW-1185">Reference proteome</keyword>
<keyword evidence="1" id="KW-0732">Signal</keyword>
<gene>
    <name evidence="2" type="ORF">AVEN_265344_1</name>
</gene>
<evidence type="ECO:0008006" key="4">
    <source>
        <dbReference type="Google" id="ProtNLM"/>
    </source>
</evidence>
<proteinExistence type="predicted"/>
<dbReference type="AlphaFoldDB" id="A0A4Y2LMH8"/>
<evidence type="ECO:0000313" key="2">
    <source>
        <dbReference type="EMBL" id="GBN14537.1"/>
    </source>
</evidence>
<protein>
    <recommendedName>
        <fullName evidence="4">Secreted protein</fullName>
    </recommendedName>
</protein>
<evidence type="ECO:0000256" key="1">
    <source>
        <dbReference type="SAM" id="SignalP"/>
    </source>
</evidence>
<feature type="chain" id="PRO_5021455921" description="Secreted protein" evidence="1">
    <location>
        <begin position="27"/>
        <end position="136"/>
    </location>
</feature>
<dbReference type="EMBL" id="BGPR01005913">
    <property type="protein sequence ID" value="GBN14537.1"/>
    <property type="molecule type" value="Genomic_DNA"/>
</dbReference>
<evidence type="ECO:0000313" key="3">
    <source>
        <dbReference type="Proteomes" id="UP000499080"/>
    </source>
</evidence>
<sequence>MTGCSLFFRRLSILSVLLRSYPIIAAKSILLYHQSHHLLTCSAGKLPHHNWLLVILPKTLNSFRSAEKIPYHNWLFVIIPKTFHSLRSAEKLPHHNWLLVILQKTFHSLRSAEKLPHHNWLLVILQKTFNSLGIFR</sequence>
<dbReference type="Proteomes" id="UP000499080">
    <property type="component" value="Unassembled WGS sequence"/>
</dbReference>
<accession>A0A4Y2LMH8</accession>